<dbReference type="Proteomes" id="UP000027361">
    <property type="component" value="Unassembled WGS sequence"/>
</dbReference>
<dbReference type="EMBL" id="JMSN01000038">
    <property type="protein sequence ID" value="KDN45959.1"/>
    <property type="molecule type" value="Genomic_DNA"/>
</dbReference>
<gene>
    <name evidence="2" type="ORF">K437DRAFT_112524</name>
</gene>
<feature type="region of interest" description="Disordered" evidence="1">
    <location>
        <begin position="1"/>
        <end position="29"/>
    </location>
</feature>
<dbReference type="InParanoid" id="A0A066W4G1"/>
<dbReference type="OMA" id="MNEIDAP"/>
<organism evidence="2 3">
    <name type="scientific">Tilletiaria anomala (strain ATCC 24038 / CBS 436.72 / UBC 951)</name>
    <dbReference type="NCBI Taxonomy" id="1037660"/>
    <lineage>
        <taxon>Eukaryota</taxon>
        <taxon>Fungi</taxon>
        <taxon>Dikarya</taxon>
        <taxon>Basidiomycota</taxon>
        <taxon>Ustilaginomycotina</taxon>
        <taxon>Exobasidiomycetes</taxon>
        <taxon>Georgefischeriales</taxon>
        <taxon>Tilletiariaceae</taxon>
        <taxon>Tilletiaria</taxon>
    </lineage>
</organism>
<evidence type="ECO:0000313" key="3">
    <source>
        <dbReference type="Proteomes" id="UP000027361"/>
    </source>
</evidence>
<feature type="compositionally biased region" description="Polar residues" evidence="1">
    <location>
        <begin position="404"/>
        <end position="415"/>
    </location>
</feature>
<accession>A0A066W4G1</accession>
<dbReference type="HOGENOM" id="CLU_567627_0_0_1"/>
<dbReference type="AlphaFoldDB" id="A0A066W4G1"/>
<keyword evidence="3" id="KW-1185">Reference proteome</keyword>
<dbReference type="STRING" id="1037660.A0A066W4G1"/>
<feature type="region of interest" description="Disordered" evidence="1">
    <location>
        <begin position="393"/>
        <end position="415"/>
    </location>
</feature>
<comment type="caution">
    <text evidence="2">The sequence shown here is derived from an EMBL/GenBank/DDBJ whole genome shotgun (WGS) entry which is preliminary data.</text>
</comment>
<dbReference type="GeneID" id="25261310"/>
<dbReference type="Pfam" id="PF10253">
    <property type="entry name" value="PRCC"/>
    <property type="match status" value="1"/>
</dbReference>
<name>A0A066W4G1_TILAU</name>
<feature type="region of interest" description="Disordered" evidence="1">
    <location>
        <begin position="164"/>
        <end position="186"/>
    </location>
</feature>
<dbReference type="OrthoDB" id="2555634at2759"/>
<feature type="region of interest" description="Disordered" evidence="1">
    <location>
        <begin position="63"/>
        <end position="83"/>
    </location>
</feature>
<dbReference type="InterPro" id="IPR018800">
    <property type="entry name" value="PRCC"/>
</dbReference>
<proteinExistence type="predicted"/>
<dbReference type="RefSeq" id="XP_013243397.1">
    <property type="nucleotide sequence ID" value="XM_013387943.1"/>
</dbReference>
<reference evidence="2 3" key="1">
    <citation type="submission" date="2014-05" db="EMBL/GenBank/DDBJ databases">
        <title>Draft genome sequence of a rare smut relative, Tilletiaria anomala UBC 951.</title>
        <authorList>
            <consortium name="DOE Joint Genome Institute"/>
            <person name="Toome M."/>
            <person name="Kuo A."/>
            <person name="Henrissat B."/>
            <person name="Lipzen A."/>
            <person name="Tritt A."/>
            <person name="Yoshinaga Y."/>
            <person name="Zane M."/>
            <person name="Barry K."/>
            <person name="Grigoriev I.V."/>
            <person name="Spatafora J.W."/>
            <person name="Aimea M.C."/>
        </authorList>
    </citation>
    <scope>NUCLEOTIDE SEQUENCE [LARGE SCALE GENOMIC DNA]</scope>
    <source>
        <strain evidence="2 3">UBC 951</strain>
    </source>
</reference>
<feature type="region of interest" description="Disordered" evidence="1">
    <location>
        <begin position="248"/>
        <end position="277"/>
    </location>
</feature>
<protein>
    <submittedName>
        <fullName evidence="2">Uncharacterized protein</fullName>
    </submittedName>
</protein>
<evidence type="ECO:0000256" key="1">
    <source>
        <dbReference type="SAM" id="MobiDB-lite"/>
    </source>
</evidence>
<feature type="compositionally biased region" description="Polar residues" evidence="1">
    <location>
        <begin position="169"/>
        <end position="182"/>
    </location>
</feature>
<evidence type="ECO:0000313" key="2">
    <source>
        <dbReference type="EMBL" id="KDN45959.1"/>
    </source>
</evidence>
<sequence length="415" mass="43747">MQSLAAYASDSDEELPIASSSRSVSLAVPAPTRVASSISIAAAKRKADSRGRLQVRVSAANGDNLDADGIASTESPNESDLKKPKLASGAIFRHSLLGALPTPKRAVRDDGSVNSRQSYFTAQIVCDKYMPDLPQRSASGGGQAERASKVTNRGNSAFRAMLGLPPVSPGTSSTKNTASIPSVPSPTAKVLVSGASWADTSLACPRDLLDERQEAATPQALELRAALQTKPASELPKVAILPSNKNEKEKFTSRAVPQEGKGSAPLSAAPDVEDEAAECLSEQKEVSGLDPYAGWQMNPDGTWYPVTPEAIAVYQNYARQDSTLSASLTGSHESSTEIRSVDVNTPKALSATAGDFNPADTTGLTADQIRAKGKARNKGQLSSLVSMANEKKENLENKWARSRQGISNASNKYGF</sequence>